<dbReference type="AlphaFoldDB" id="A0AAV1IH64"/>
<dbReference type="SUPFAM" id="SSF69118">
    <property type="entry name" value="AhpD-like"/>
    <property type="match status" value="1"/>
</dbReference>
<name>A0AAV1IH64_9CHLO</name>
<dbReference type="EMBL" id="CAUYUE010000014">
    <property type="protein sequence ID" value="CAK0786429.1"/>
    <property type="molecule type" value="Genomic_DNA"/>
</dbReference>
<gene>
    <name evidence="2" type="ORF">CVIRNUC_009642</name>
</gene>
<keyword evidence="3" id="KW-1185">Reference proteome</keyword>
<feature type="region of interest" description="Disordered" evidence="1">
    <location>
        <begin position="237"/>
        <end position="332"/>
    </location>
</feature>
<evidence type="ECO:0000313" key="3">
    <source>
        <dbReference type="Proteomes" id="UP001314263"/>
    </source>
</evidence>
<reference evidence="2 3" key="1">
    <citation type="submission" date="2023-10" db="EMBL/GenBank/DDBJ databases">
        <authorList>
            <person name="Maclean D."/>
            <person name="Macfadyen A."/>
        </authorList>
    </citation>
    <scope>NUCLEOTIDE SEQUENCE [LARGE SCALE GENOMIC DNA]</scope>
</reference>
<dbReference type="InterPro" id="IPR029032">
    <property type="entry name" value="AhpD-like"/>
</dbReference>
<evidence type="ECO:0000256" key="1">
    <source>
        <dbReference type="SAM" id="MobiDB-lite"/>
    </source>
</evidence>
<proteinExistence type="predicted"/>
<comment type="caution">
    <text evidence="2">The sequence shown here is derived from an EMBL/GenBank/DDBJ whole genome shotgun (WGS) entry which is preliminary data.</text>
</comment>
<dbReference type="Proteomes" id="UP001314263">
    <property type="component" value="Unassembled WGS sequence"/>
</dbReference>
<protein>
    <submittedName>
        <fullName evidence="2">Uncharacterized protein</fullName>
    </submittedName>
</protein>
<evidence type="ECO:0000313" key="2">
    <source>
        <dbReference type="EMBL" id="CAK0786429.1"/>
    </source>
</evidence>
<organism evidence="2 3">
    <name type="scientific">Coccomyxa viridis</name>
    <dbReference type="NCBI Taxonomy" id="1274662"/>
    <lineage>
        <taxon>Eukaryota</taxon>
        <taxon>Viridiplantae</taxon>
        <taxon>Chlorophyta</taxon>
        <taxon>core chlorophytes</taxon>
        <taxon>Trebouxiophyceae</taxon>
        <taxon>Trebouxiophyceae incertae sedis</taxon>
        <taxon>Coccomyxaceae</taxon>
        <taxon>Coccomyxa</taxon>
    </lineage>
</organism>
<dbReference type="Gene3D" id="1.20.1290.10">
    <property type="entry name" value="AhpD-like"/>
    <property type="match status" value="1"/>
</dbReference>
<accession>A0AAV1IH64</accession>
<feature type="compositionally biased region" description="Polar residues" evidence="1">
    <location>
        <begin position="318"/>
        <end position="332"/>
    </location>
</feature>
<sequence>MPLSATDKALARLFMAATFHHWDILPELGRKCYAEGASLEEIRSCVRHLIVVAGYGPCLAATNHLHAAKLLEGDSPGKVGGAPGNAFELVYTSVTDTVRERMHAVDPVLAEYIRRHLYGDIYSSPGLSLAQRQVLMCAFLGEANMHEQLFGHLLAAMRFGNDLEACLKAIQIGFELSPRPSDSVYQGAVKTLEMAYRKFKKEHPDGATHLPTVTVPEPDSIKIPALYLRTEAPLSAEEADPTCEDDCKRPSIAASDSHLRSAPSLRSLKSAGASHAQEAMSRLKLERSGPSGNLSKLYNLKVRAFSPAEGETQPALPSRSSLGSATSNLAPT</sequence>